<feature type="transmembrane region" description="Helical" evidence="6">
    <location>
        <begin position="121"/>
        <end position="138"/>
    </location>
</feature>
<feature type="repeat" description="TPR" evidence="5">
    <location>
        <begin position="552"/>
        <end position="585"/>
    </location>
</feature>
<feature type="transmembrane region" description="Helical" evidence="6">
    <location>
        <begin position="370"/>
        <end position="389"/>
    </location>
</feature>
<dbReference type="EMBL" id="LBZA01000031">
    <property type="protein sequence ID" value="KKR63152.1"/>
    <property type="molecule type" value="Genomic_DNA"/>
</dbReference>
<reference evidence="8 9" key="1">
    <citation type="journal article" date="2015" name="Nature">
        <title>rRNA introns, odd ribosomes, and small enigmatic genomes across a large radiation of phyla.</title>
        <authorList>
            <person name="Brown C.T."/>
            <person name="Hug L.A."/>
            <person name="Thomas B.C."/>
            <person name="Sharon I."/>
            <person name="Castelle C.J."/>
            <person name="Singh A."/>
            <person name="Wilkins M.J."/>
            <person name="Williams K.H."/>
            <person name="Banfield J.F."/>
        </authorList>
    </citation>
    <scope>NUCLEOTIDE SEQUENCE [LARGE SCALE GENOMIC DNA]</scope>
</reference>
<gene>
    <name evidence="8" type="ORF">UU02_C0031G0006</name>
</gene>
<dbReference type="InterPro" id="IPR019734">
    <property type="entry name" value="TPR_rpt"/>
</dbReference>
<organism evidence="8 9">
    <name type="scientific">Candidatus Woesebacteria bacterium GW2011_GWA1_40_43</name>
    <dbReference type="NCBI Taxonomy" id="1618553"/>
    <lineage>
        <taxon>Bacteria</taxon>
        <taxon>Candidatus Woeseibacteriota</taxon>
    </lineage>
</organism>
<dbReference type="SUPFAM" id="SSF48452">
    <property type="entry name" value="TPR-like"/>
    <property type="match status" value="1"/>
</dbReference>
<dbReference type="PROSITE" id="PS50005">
    <property type="entry name" value="TPR"/>
    <property type="match status" value="2"/>
</dbReference>
<feature type="transmembrane region" description="Helical" evidence="6">
    <location>
        <begin position="200"/>
        <end position="221"/>
    </location>
</feature>
<dbReference type="InterPro" id="IPR051533">
    <property type="entry name" value="WaaL-like"/>
</dbReference>
<dbReference type="Pfam" id="PF04932">
    <property type="entry name" value="Wzy_C"/>
    <property type="match status" value="1"/>
</dbReference>
<feature type="transmembrane region" description="Helical" evidence="6">
    <location>
        <begin position="47"/>
        <end position="65"/>
    </location>
</feature>
<feature type="domain" description="O-antigen ligase-related" evidence="7">
    <location>
        <begin position="155"/>
        <end position="323"/>
    </location>
</feature>
<evidence type="ECO:0000313" key="9">
    <source>
        <dbReference type="Proteomes" id="UP000034293"/>
    </source>
</evidence>
<protein>
    <submittedName>
        <fullName evidence="8">TPR domain protein</fullName>
    </submittedName>
</protein>
<name>A0A0G0VK92_9BACT</name>
<feature type="transmembrane region" description="Helical" evidence="6">
    <location>
        <begin position="346"/>
        <end position="364"/>
    </location>
</feature>
<evidence type="ECO:0000256" key="5">
    <source>
        <dbReference type="PROSITE-ProRule" id="PRU00339"/>
    </source>
</evidence>
<keyword evidence="5" id="KW-0802">TPR repeat</keyword>
<evidence type="ECO:0000259" key="7">
    <source>
        <dbReference type="Pfam" id="PF04932"/>
    </source>
</evidence>
<dbReference type="SMART" id="SM00028">
    <property type="entry name" value="TPR"/>
    <property type="match status" value="3"/>
</dbReference>
<dbReference type="InterPro" id="IPR007016">
    <property type="entry name" value="O-antigen_ligase-rel_domated"/>
</dbReference>
<dbReference type="GO" id="GO:0016020">
    <property type="term" value="C:membrane"/>
    <property type="evidence" value="ECO:0007669"/>
    <property type="project" value="UniProtKB-SubCell"/>
</dbReference>
<keyword evidence="4 6" id="KW-0472">Membrane</keyword>
<dbReference type="Gene3D" id="1.25.40.10">
    <property type="entry name" value="Tetratricopeptide repeat domain"/>
    <property type="match status" value="2"/>
</dbReference>
<evidence type="ECO:0000313" key="8">
    <source>
        <dbReference type="EMBL" id="KKR63152.1"/>
    </source>
</evidence>
<dbReference type="InterPro" id="IPR011990">
    <property type="entry name" value="TPR-like_helical_dom_sf"/>
</dbReference>
<evidence type="ECO:0000256" key="4">
    <source>
        <dbReference type="ARBA" id="ARBA00023136"/>
    </source>
</evidence>
<comment type="subcellular location">
    <subcellularLocation>
        <location evidence="1">Membrane</location>
        <topology evidence="1">Multi-pass membrane protein</topology>
    </subcellularLocation>
</comment>
<dbReference type="PANTHER" id="PTHR37422:SF23">
    <property type="entry name" value="TEICHURONIC ACID BIOSYNTHESIS PROTEIN TUAE"/>
    <property type="match status" value="1"/>
</dbReference>
<dbReference type="AlphaFoldDB" id="A0A0G0VK92"/>
<dbReference type="PANTHER" id="PTHR37422">
    <property type="entry name" value="TEICHURONIC ACID BIOSYNTHESIS PROTEIN TUAE"/>
    <property type="match status" value="1"/>
</dbReference>
<dbReference type="PROSITE" id="PS50293">
    <property type="entry name" value="TPR_REGION"/>
    <property type="match status" value="1"/>
</dbReference>
<feature type="transmembrane region" description="Helical" evidence="6">
    <location>
        <begin position="77"/>
        <end position="94"/>
    </location>
</feature>
<accession>A0A0G0VK92</accession>
<feature type="transmembrane region" description="Helical" evidence="6">
    <location>
        <begin position="145"/>
        <end position="165"/>
    </location>
</feature>
<feature type="repeat" description="TPR" evidence="5">
    <location>
        <begin position="431"/>
        <end position="464"/>
    </location>
</feature>
<feature type="transmembrane region" description="Helical" evidence="6">
    <location>
        <begin position="15"/>
        <end position="35"/>
    </location>
</feature>
<sequence>MRMVSERKLIFRRTILDIPLIVFLGSQLISTLISIDTQTSWLGYYSRFNGGFLSTLSYLLLYWAFVSNIDKGDARKLINITLGSAVIVSIYGVLERLGIDKDIWQQAVQQRVFSTLGQPNWLAAWLTALLPITWVLIIKREESKITFFSVVPYLLSLLFFTVLLFTGSRSGILGFAVAEIVFWGIIFLKSRFKYLKRFFISNMLLAVAALIFGTQFTPSIFKIIEGSQNNQPAIYAQTGATALETGGTESGTIRKIVWQGAIEVWKHYPIFGTGVETFAYSYYLYRPAAHNMTTEWDFIYNKAHNEYLNFLANTGIIGIIAYLTMIGFSIYLIVKNFHPKSSDQNDLFPLISIALVSGYVSILVTNFFGFSVVPIQLLFFLYPAFSMVLATEDMMKKEQKINLTPNQKILNWVVISAAVYLLFAASRYWYVDYLYAKGLNYNKVGRQDLASQYLNQAIKLEPNQSIYYAELAKSYANLALSYNQAKESTVASQLTELAIDDSIKAVDLSPANLNLKRMEFGVFVMLSVIDPNYLLNARDVLVTAAMQAPTDAKIRYNLGLIYSRIGQNDLALQTLKETVELKPNYKDARLAYAILLIDAKENSEARTQLEYILTNIDPTDSMSKQYLESIN</sequence>
<evidence type="ECO:0000256" key="2">
    <source>
        <dbReference type="ARBA" id="ARBA00022692"/>
    </source>
</evidence>
<dbReference type="Pfam" id="PF13181">
    <property type="entry name" value="TPR_8"/>
    <property type="match status" value="1"/>
</dbReference>
<feature type="transmembrane region" description="Helical" evidence="6">
    <location>
        <begin position="310"/>
        <end position="334"/>
    </location>
</feature>
<evidence type="ECO:0000256" key="6">
    <source>
        <dbReference type="SAM" id="Phobius"/>
    </source>
</evidence>
<comment type="caution">
    <text evidence="8">The sequence shown here is derived from an EMBL/GenBank/DDBJ whole genome shotgun (WGS) entry which is preliminary data.</text>
</comment>
<evidence type="ECO:0000256" key="3">
    <source>
        <dbReference type="ARBA" id="ARBA00022989"/>
    </source>
</evidence>
<dbReference type="Pfam" id="PF14559">
    <property type="entry name" value="TPR_19"/>
    <property type="match status" value="1"/>
</dbReference>
<keyword evidence="2 6" id="KW-0812">Transmembrane</keyword>
<evidence type="ECO:0000256" key="1">
    <source>
        <dbReference type="ARBA" id="ARBA00004141"/>
    </source>
</evidence>
<dbReference type="Proteomes" id="UP000034293">
    <property type="component" value="Unassembled WGS sequence"/>
</dbReference>
<proteinExistence type="predicted"/>
<feature type="transmembrane region" description="Helical" evidence="6">
    <location>
        <begin position="171"/>
        <end position="188"/>
    </location>
</feature>
<keyword evidence="3 6" id="KW-1133">Transmembrane helix</keyword>
<feature type="transmembrane region" description="Helical" evidence="6">
    <location>
        <begin position="409"/>
        <end position="430"/>
    </location>
</feature>